<dbReference type="RefSeq" id="WP_075048638.1">
    <property type="nucleotide sequence ID" value="NZ_CP012328.1"/>
</dbReference>
<evidence type="ECO:0000313" key="3">
    <source>
        <dbReference type="Proteomes" id="UP000067243"/>
    </source>
</evidence>
<proteinExistence type="predicted"/>
<gene>
    <name evidence="2" type="ORF">STURON_00817</name>
</gene>
<keyword evidence="1" id="KW-1133">Transmembrane helix</keyword>
<keyword evidence="3" id="KW-1185">Reference proteome</keyword>
<protein>
    <submittedName>
        <fullName evidence="2">Uncharacterized protein</fullName>
    </submittedName>
</protein>
<dbReference type="PATRIC" id="fig|216946.3.peg.846"/>
<dbReference type="EMBL" id="CP012328">
    <property type="protein sequence ID" value="AKU80063.1"/>
    <property type="molecule type" value="Genomic_DNA"/>
</dbReference>
<evidence type="ECO:0000313" key="2">
    <source>
        <dbReference type="EMBL" id="AKU80063.1"/>
    </source>
</evidence>
<organism evidence="2 3">
    <name type="scientific">Spiroplasma turonicum</name>
    <dbReference type="NCBI Taxonomy" id="216946"/>
    <lineage>
        <taxon>Bacteria</taxon>
        <taxon>Bacillati</taxon>
        <taxon>Mycoplasmatota</taxon>
        <taxon>Mollicutes</taxon>
        <taxon>Entomoplasmatales</taxon>
        <taxon>Spiroplasmataceae</taxon>
        <taxon>Spiroplasma</taxon>
    </lineage>
</organism>
<dbReference type="AlphaFoldDB" id="A0A0K1P6Y9"/>
<dbReference type="KEGG" id="stur:STURON_00817"/>
<accession>A0A0K1P6Y9</accession>
<dbReference type="Proteomes" id="UP000067243">
    <property type="component" value="Chromosome"/>
</dbReference>
<keyword evidence="1" id="KW-0812">Transmembrane</keyword>
<feature type="transmembrane region" description="Helical" evidence="1">
    <location>
        <begin position="60"/>
        <end position="81"/>
    </location>
</feature>
<evidence type="ECO:0000256" key="1">
    <source>
        <dbReference type="SAM" id="Phobius"/>
    </source>
</evidence>
<sequence>MRNLINELGNFSIDSVKYDNEMSKSEKVCSSKTYIMASIYETSLQSGNILLNTRKFIISLYSYILTLTVLYAIFGSIVVWLEMEKF</sequence>
<reference evidence="2 3" key="1">
    <citation type="journal article" date="2015" name="Genome Announc.">
        <title>Complete Genome Sequence of Spiroplasma turonicum Strain Tab4cT, a Parasite of a Horse Fly, Haematopota sp. (Diptera: Tabanidae).</title>
        <authorList>
            <person name="Davis R.E."/>
            <person name="Shao J."/>
            <person name="Zhao Y."/>
            <person name="Gasparich G.E."/>
            <person name="Gaynor B.J."/>
            <person name="Donofrio N."/>
        </authorList>
    </citation>
    <scope>NUCLEOTIDE SEQUENCE [LARGE SCALE GENOMIC DNA]</scope>
    <source>
        <strain evidence="2 3">Tab4c</strain>
    </source>
</reference>
<name>A0A0K1P6Y9_9MOLU</name>
<dbReference type="STRING" id="216946.STURO_v1c08140"/>
<keyword evidence="1" id="KW-0472">Membrane</keyword>